<dbReference type="Gene3D" id="3.40.50.1010">
    <property type="entry name" value="5'-nuclease"/>
    <property type="match status" value="1"/>
</dbReference>
<evidence type="ECO:0000256" key="1">
    <source>
        <dbReference type="ARBA" id="ARBA00022722"/>
    </source>
</evidence>
<feature type="domain" description="PIN" evidence="6">
    <location>
        <begin position="118"/>
        <end position="269"/>
    </location>
</feature>
<reference evidence="7 8" key="1">
    <citation type="submission" date="2020-03" db="EMBL/GenBank/DDBJ databases">
        <title>WGS of actinomycetes isolated from Thailand.</title>
        <authorList>
            <person name="Thawai C."/>
        </authorList>
    </citation>
    <scope>NUCLEOTIDE SEQUENCE [LARGE SCALE GENOMIC DNA]</scope>
    <source>
        <strain evidence="7 8">FMUSA5-5</strain>
    </source>
</reference>
<keyword evidence="2" id="KW-0479">Metal-binding</keyword>
<comment type="caution">
    <text evidence="7">The sequence shown here is derived from an EMBL/GenBank/DDBJ whole genome shotgun (WGS) entry which is preliminary data.</text>
</comment>
<evidence type="ECO:0000313" key="7">
    <source>
        <dbReference type="EMBL" id="NJP98639.1"/>
    </source>
</evidence>
<dbReference type="EMBL" id="JAATEP010000100">
    <property type="protein sequence ID" value="NJP98639.1"/>
    <property type="molecule type" value="Genomic_DNA"/>
</dbReference>
<evidence type="ECO:0000256" key="4">
    <source>
        <dbReference type="ARBA" id="ARBA00022842"/>
    </source>
</evidence>
<evidence type="ECO:0000313" key="8">
    <source>
        <dbReference type="Proteomes" id="UP000696294"/>
    </source>
</evidence>
<keyword evidence="5" id="KW-0175">Coiled coil</keyword>
<dbReference type="Proteomes" id="UP000696294">
    <property type="component" value="Unassembled WGS sequence"/>
</dbReference>
<evidence type="ECO:0000256" key="2">
    <source>
        <dbReference type="ARBA" id="ARBA00022723"/>
    </source>
</evidence>
<evidence type="ECO:0000256" key="5">
    <source>
        <dbReference type="SAM" id="Coils"/>
    </source>
</evidence>
<dbReference type="Pfam" id="PF13638">
    <property type="entry name" value="PIN_4"/>
    <property type="match status" value="1"/>
</dbReference>
<sequence>MRQALAYVLEKTTNLRHFSGEADDLCVSYLHWSAEMAAHLRGQLAPRDIDRLILTRRHWALQQIIGSTSFGMPASPKIVGVAHTVRMELAERVDDLNKAIEAFEDQVRNWSSLGLFVVADSSFYIQHTDRFDKTDFGALVGARDYEAVHLLFPMVIVDELDALKQHGKSHTRWRAGHTLAVLDRVLITPTRGTLSNRGVVGLDGQTAERDVTVEIVLDPPGHTRLPINDDEIIDRAKAIEPLAARALTLLTYDTGQATRGRQAGLRVIKLRTELAAEEPPCA</sequence>
<evidence type="ECO:0000259" key="6">
    <source>
        <dbReference type="Pfam" id="PF13638"/>
    </source>
</evidence>
<protein>
    <recommendedName>
        <fullName evidence="6">PIN domain-containing protein</fullName>
    </recommendedName>
</protein>
<name>A0ABX1BPW6_9ACTN</name>
<keyword evidence="8" id="KW-1185">Reference proteome</keyword>
<gene>
    <name evidence="7" type="ORF">HCN51_56055</name>
</gene>
<feature type="coiled-coil region" evidence="5">
    <location>
        <begin position="86"/>
        <end position="113"/>
    </location>
</feature>
<dbReference type="InterPro" id="IPR002716">
    <property type="entry name" value="PIN_dom"/>
</dbReference>
<keyword evidence="3" id="KW-0378">Hydrolase</keyword>
<proteinExistence type="predicted"/>
<evidence type="ECO:0000256" key="3">
    <source>
        <dbReference type="ARBA" id="ARBA00022801"/>
    </source>
</evidence>
<dbReference type="RefSeq" id="WP_168021948.1">
    <property type="nucleotide sequence ID" value="NZ_JAATEP010000100.1"/>
</dbReference>
<keyword evidence="4" id="KW-0460">Magnesium</keyword>
<accession>A0ABX1BPW6</accession>
<organism evidence="7 8">
    <name type="scientific">Nonomuraea composti</name>
    <dbReference type="NCBI Taxonomy" id="2720023"/>
    <lineage>
        <taxon>Bacteria</taxon>
        <taxon>Bacillati</taxon>
        <taxon>Actinomycetota</taxon>
        <taxon>Actinomycetes</taxon>
        <taxon>Streptosporangiales</taxon>
        <taxon>Streptosporangiaceae</taxon>
        <taxon>Nonomuraea</taxon>
    </lineage>
</organism>
<keyword evidence="1" id="KW-0540">Nuclease</keyword>